<dbReference type="PANTHER" id="PTHR42837">
    <property type="entry name" value="REGULATOR OF SIGMA-E PROTEASE RSEP"/>
    <property type="match status" value="1"/>
</dbReference>
<evidence type="ECO:0000259" key="12">
    <source>
        <dbReference type="PROSITE" id="PS50106"/>
    </source>
</evidence>
<comment type="subcellular location">
    <subcellularLocation>
        <location evidence="2">Membrane</location>
        <topology evidence="2">Multi-pass membrane protein</topology>
    </subcellularLocation>
</comment>
<comment type="caution">
    <text evidence="13">The sequence shown here is derived from an EMBL/GenBank/DDBJ whole genome shotgun (WGS) entry which is preliminary data.</text>
</comment>
<dbReference type="InterPro" id="IPR008915">
    <property type="entry name" value="Peptidase_M50"/>
</dbReference>
<evidence type="ECO:0000256" key="10">
    <source>
        <dbReference type="ARBA" id="ARBA00023136"/>
    </source>
</evidence>
<dbReference type="InterPro" id="IPR001478">
    <property type="entry name" value="PDZ"/>
</dbReference>
<dbReference type="EC" id="3.4.24.-" evidence="11"/>
<feature type="domain" description="PDZ" evidence="12">
    <location>
        <begin position="201"/>
        <end position="255"/>
    </location>
</feature>
<dbReference type="SUPFAM" id="SSF50156">
    <property type="entry name" value="PDZ domain-like"/>
    <property type="match status" value="2"/>
</dbReference>
<evidence type="ECO:0000256" key="4">
    <source>
        <dbReference type="ARBA" id="ARBA00022670"/>
    </source>
</evidence>
<evidence type="ECO:0000256" key="5">
    <source>
        <dbReference type="ARBA" id="ARBA00022692"/>
    </source>
</evidence>
<protein>
    <recommendedName>
        <fullName evidence="11">Zinc metalloprotease</fullName>
        <ecNumber evidence="11">3.4.24.-</ecNumber>
    </recommendedName>
</protein>
<dbReference type="GO" id="GO:0046872">
    <property type="term" value="F:metal ion binding"/>
    <property type="evidence" value="ECO:0007669"/>
    <property type="project" value="UniProtKB-KW"/>
</dbReference>
<comment type="similarity">
    <text evidence="3 11">Belongs to the peptidase M50B family.</text>
</comment>
<dbReference type="PANTHER" id="PTHR42837:SF2">
    <property type="entry name" value="MEMBRANE METALLOPROTEASE ARASP2, CHLOROPLASTIC-RELATED"/>
    <property type="match status" value="1"/>
</dbReference>
<dbReference type="InterPro" id="IPR036034">
    <property type="entry name" value="PDZ_sf"/>
</dbReference>
<keyword evidence="9 11" id="KW-0482">Metalloprotease</keyword>
<keyword evidence="8 11" id="KW-1133">Transmembrane helix</keyword>
<comment type="cofactor">
    <cofactor evidence="1 11">
        <name>Zn(2+)</name>
        <dbReference type="ChEBI" id="CHEBI:29105"/>
    </cofactor>
</comment>
<evidence type="ECO:0000313" key="14">
    <source>
        <dbReference type="Proteomes" id="UP000325116"/>
    </source>
</evidence>
<dbReference type="RefSeq" id="WP_147758062.1">
    <property type="nucleotide sequence ID" value="NZ_SAXT01000003.1"/>
</dbReference>
<dbReference type="Pfam" id="PF02163">
    <property type="entry name" value="Peptidase_M50"/>
    <property type="match status" value="1"/>
</dbReference>
<feature type="transmembrane region" description="Helical" evidence="11">
    <location>
        <begin position="376"/>
        <end position="394"/>
    </location>
</feature>
<dbReference type="GO" id="GO:0006508">
    <property type="term" value="P:proteolysis"/>
    <property type="evidence" value="ECO:0007669"/>
    <property type="project" value="UniProtKB-KW"/>
</dbReference>
<evidence type="ECO:0000256" key="6">
    <source>
        <dbReference type="ARBA" id="ARBA00022801"/>
    </source>
</evidence>
<dbReference type="InterPro" id="IPR004387">
    <property type="entry name" value="Pept_M50_Zn"/>
</dbReference>
<dbReference type="CDD" id="cd06163">
    <property type="entry name" value="S2P-M50_PDZ_RseP-like"/>
    <property type="match status" value="1"/>
</dbReference>
<dbReference type="GO" id="GO:0016020">
    <property type="term" value="C:membrane"/>
    <property type="evidence" value="ECO:0007669"/>
    <property type="project" value="UniProtKB-SubCell"/>
</dbReference>
<dbReference type="Pfam" id="PF17820">
    <property type="entry name" value="PDZ_6"/>
    <property type="match status" value="1"/>
</dbReference>
<dbReference type="InterPro" id="IPR041489">
    <property type="entry name" value="PDZ_6"/>
</dbReference>
<dbReference type="GO" id="GO:0004222">
    <property type="term" value="F:metalloendopeptidase activity"/>
    <property type="evidence" value="ECO:0007669"/>
    <property type="project" value="InterPro"/>
</dbReference>
<keyword evidence="7 11" id="KW-0862">Zinc</keyword>
<feature type="transmembrane region" description="Helical" evidence="11">
    <location>
        <begin position="90"/>
        <end position="114"/>
    </location>
</feature>
<dbReference type="CDD" id="cd23081">
    <property type="entry name" value="cpPDZ_EcRseP-like"/>
    <property type="match status" value="1"/>
</dbReference>
<keyword evidence="11" id="KW-0479">Metal-binding</keyword>
<dbReference type="AlphaFoldDB" id="A0A5C8CHU0"/>
<dbReference type="SMART" id="SM00228">
    <property type="entry name" value="PDZ"/>
    <property type="match status" value="2"/>
</dbReference>
<evidence type="ECO:0000313" key="13">
    <source>
        <dbReference type="EMBL" id="TXJ12860.1"/>
    </source>
</evidence>
<reference evidence="13 14" key="1">
    <citation type="journal article" date="1992" name="Lakartidningen">
        <title>[Penicillin V and not amoxicillin is the first choice preparation in acute otitis].</title>
        <authorList>
            <person name="Kamme C."/>
            <person name="Lundgren K."/>
            <person name="Prellner K."/>
        </authorList>
    </citation>
    <scope>NUCLEOTIDE SEQUENCE [LARGE SCALE GENOMIC DNA]</scope>
    <source>
        <strain evidence="13 14">W1</strain>
    </source>
</reference>
<keyword evidence="5 11" id="KW-0812">Transmembrane</keyword>
<dbReference type="PROSITE" id="PS50106">
    <property type="entry name" value="PDZ"/>
    <property type="match status" value="1"/>
</dbReference>
<dbReference type="Proteomes" id="UP000325116">
    <property type="component" value="Unassembled WGS sequence"/>
</dbReference>
<evidence type="ECO:0000256" key="2">
    <source>
        <dbReference type="ARBA" id="ARBA00004141"/>
    </source>
</evidence>
<keyword evidence="6 11" id="KW-0378">Hydrolase</keyword>
<dbReference type="NCBIfam" id="TIGR00054">
    <property type="entry name" value="RIP metalloprotease RseP"/>
    <property type="match status" value="1"/>
</dbReference>
<keyword evidence="4 13" id="KW-0645">Protease</keyword>
<evidence type="ECO:0000256" key="9">
    <source>
        <dbReference type="ARBA" id="ARBA00023049"/>
    </source>
</evidence>
<dbReference type="Gene3D" id="2.30.42.10">
    <property type="match status" value="2"/>
</dbReference>
<keyword evidence="10 11" id="KW-0472">Membrane</keyword>
<evidence type="ECO:0000256" key="3">
    <source>
        <dbReference type="ARBA" id="ARBA00007931"/>
    </source>
</evidence>
<gene>
    <name evidence="13" type="primary">rseP</name>
    <name evidence="13" type="ORF">EPJ80_04475</name>
</gene>
<dbReference type="EMBL" id="SAXT01000003">
    <property type="protein sequence ID" value="TXJ12860.1"/>
    <property type="molecule type" value="Genomic_DNA"/>
</dbReference>
<accession>A0A5C8CHU0</accession>
<evidence type="ECO:0000256" key="11">
    <source>
        <dbReference type="RuleBase" id="RU362031"/>
    </source>
</evidence>
<evidence type="ECO:0000256" key="7">
    <source>
        <dbReference type="ARBA" id="ARBA00022833"/>
    </source>
</evidence>
<proteinExistence type="inferred from homology"/>
<evidence type="ECO:0000256" key="1">
    <source>
        <dbReference type="ARBA" id="ARBA00001947"/>
    </source>
</evidence>
<feature type="transmembrane region" description="Helical" evidence="11">
    <location>
        <begin position="429"/>
        <end position="446"/>
    </location>
</feature>
<sequence length="454" mass="49826">MSWILGIILLSVLVFVHEMGHLLAGLAVGIKAEAFSIGFGPIIFRKDIKGIDFRLSIIPFGGYCKFKGEISEDGKVEEDDFLNMSPLKRIIVYFAGPFFNYIFAVILLIVLVSIPSTIELYSPKVSVFRDGKYMHTKSGMTLAYEYGIESGDIITAINGNKTESDNDVLKAINEEAIQKGSNEIIFTLNRKGETINISIPLVEMLKALSGERALGLYFGEDLIIKNIISGSAAAEAELKIGDKIIAINGISANNIADFRPIVMDNPSQKINITIMRNGEEIIREAIPKPVNSKTIGTYGSLGIEFESSPVKIEKVEGISFPKSIPEAFKESGNYISSYINGLKLLFTGKLSLRENLGGPVRIVQISSQVLSVSAEYRLKTILSFTATISLILFLMNLLPLPVVDGGMIVFSFIELILRKPLDRKVLTKIQAIGAAFLITLAIFITINDIAQLFK</sequence>
<evidence type="ECO:0000256" key="8">
    <source>
        <dbReference type="ARBA" id="ARBA00022989"/>
    </source>
</evidence>
<name>A0A5C8CHU0_9SPIR</name>
<organism evidence="13 14">
    <name type="scientific">Brachyspira aalborgi</name>
    <dbReference type="NCBI Taxonomy" id="29522"/>
    <lineage>
        <taxon>Bacteria</taxon>
        <taxon>Pseudomonadati</taxon>
        <taxon>Spirochaetota</taxon>
        <taxon>Spirochaetia</taxon>
        <taxon>Brachyspirales</taxon>
        <taxon>Brachyspiraceae</taxon>
        <taxon>Brachyspira</taxon>
    </lineage>
</organism>